<dbReference type="EMBL" id="BJYA01000001">
    <property type="protein sequence ID" value="GEN44721.1"/>
    <property type="molecule type" value="Genomic_DNA"/>
</dbReference>
<comment type="subcellular location">
    <subcellularLocation>
        <location evidence="11">Cytoplasm</location>
    </subcellularLocation>
</comment>
<dbReference type="GO" id="GO:0019843">
    <property type="term" value="F:rRNA binding"/>
    <property type="evidence" value="ECO:0007669"/>
    <property type="project" value="UniProtKB-KW"/>
</dbReference>
<evidence type="ECO:0000256" key="4">
    <source>
        <dbReference type="ARBA" id="ARBA00022722"/>
    </source>
</evidence>
<dbReference type="GO" id="GO:0005737">
    <property type="term" value="C:cytoplasm"/>
    <property type="evidence" value="ECO:0007669"/>
    <property type="project" value="UniProtKB-SubCell"/>
</dbReference>
<dbReference type="Gene3D" id="3.40.1360.10">
    <property type="match status" value="1"/>
</dbReference>
<evidence type="ECO:0000256" key="5">
    <source>
        <dbReference type="ARBA" id="ARBA00022723"/>
    </source>
</evidence>
<evidence type="ECO:0000313" key="16">
    <source>
        <dbReference type="Proteomes" id="UP000321440"/>
    </source>
</evidence>
<keyword evidence="16" id="KW-1185">Reference proteome</keyword>
<protein>
    <recommendedName>
        <fullName evidence="11 12">Ribonuclease M5</fullName>
        <ecNumber evidence="11 12">3.1.26.8</ecNumber>
    </recommendedName>
    <alternativeName>
        <fullName evidence="11">RNase M5</fullName>
    </alternativeName>
    <alternativeName>
        <fullName evidence="11">Ribosomal RNA terminal maturase M5</fullName>
    </alternativeName>
</protein>
<evidence type="ECO:0000256" key="3">
    <source>
        <dbReference type="ARBA" id="ARBA00022552"/>
    </source>
</evidence>
<evidence type="ECO:0000259" key="14">
    <source>
        <dbReference type="PROSITE" id="PS50880"/>
    </source>
</evidence>
<comment type="similarity">
    <text evidence="11">Belongs to the ribonuclease M5 family.</text>
</comment>
<dbReference type="PANTHER" id="PTHR39156">
    <property type="entry name" value="RIBONUCLEASE M5"/>
    <property type="match status" value="1"/>
</dbReference>
<dbReference type="Proteomes" id="UP000321440">
    <property type="component" value="Unassembled WGS sequence"/>
</dbReference>
<keyword evidence="8 11" id="KW-0378">Hydrolase</keyword>
<dbReference type="InterPro" id="IPR004466">
    <property type="entry name" value="RNase_M5"/>
</dbReference>
<dbReference type="FunFam" id="3.40.1360.10:FF:000006">
    <property type="entry name" value="Ribonuclease M5"/>
    <property type="match status" value="1"/>
</dbReference>
<keyword evidence="3 11" id="KW-0698">rRNA processing</keyword>
<organism evidence="15 16">
    <name type="scientific">Alkalibacillus haloalkaliphilus</name>
    <dbReference type="NCBI Taxonomy" id="94136"/>
    <lineage>
        <taxon>Bacteria</taxon>
        <taxon>Bacillati</taxon>
        <taxon>Bacillota</taxon>
        <taxon>Bacilli</taxon>
        <taxon>Bacillales</taxon>
        <taxon>Bacillaceae</taxon>
        <taxon>Alkalibacillus</taxon>
    </lineage>
</organism>
<dbReference type="Pfam" id="PF01751">
    <property type="entry name" value="Toprim"/>
    <property type="match status" value="1"/>
</dbReference>
<dbReference type="GO" id="GO:0046872">
    <property type="term" value="F:metal ion binding"/>
    <property type="evidence" value="ECO:0007669"/>
    <property type="project" value="UniProtKB-KW"/>
</dbReference>
<dbReference type="InterPro" id="IPR034141">
    <property type="entry name" value="TOPRIM_RNase_M5-like"/>
</dbReference>
<evidence type="ECO:0000256" key="6">
    <source>
        <dbReference type="ARBA" id="ARBA00022730"/>
    </source>
</evidence>
<keyword evidence="4 11" id="KW-0540">Nuclease</keyword>
<keyword evidence="13" id="KW-0175">Coiled coil</keyword>
<name>A0A511W1S7_9BACI</name>
<keyword evidence="7 11" id="KW-0255">Endonuclease</keyword>
<dbReference type="RefSeq" id="WP_146814016.1">
    <property type="nucleotide sequence ID" value="NZ_BJYA01000001.1"/>
</dbReference>
<dbReference type="Pfam" id="PF13331">
    <property type="entry name" value="DUF4093"/>
    <property type="match status" value="1"/>
</dbReference>
<comment type="catalytic activity">
    <reaction evidence="11">
        <text>Endonucleolytic cleavage of RNA, removing 21 and 42 nucleotides, respectively, from the 5'- and 3'-termini of a 5S-rRNA precursor.</text>
        <dbReference type="EC" id="3.1.26.8"/>
    </reaction>
</comment>
<dbReference type="HAMAP" id="MF_01469">
    <property type="entry name" value="RNase_M5"/>
    <property type="match status" value="1"/>
</dbReference>
<keyword evidence="5" id="KW-0479">Metal-binding</keyword>
<dbReference type="InterPro" id="IPR006171">
    <property type="entry name" value="TOPRIM_dom"/>
</dbReference>
<dbReference type="OrthoDB" id="9791329at2"/>
<evidence type="ECO:0000313" key="15">
    <source>
        <dbReference type="EMBL" id="GEN44721.1"/>
    </source>
</evidence>
<gene>
    <name evidence="11 15" type="primary">rnmV</name>
    <name evidence="15" type="ORF">AHA02nite_04970</name>
</gene>
<dbReference type="PANTHER" id="PTHR39156:SF1">
    <property type="entry name" value="RIBONUCLEASE M5"/>
    <property type="match status" value="1"/>
</dbReference>
<dbReference type="AlphaFoldDB" id="A0A511W1S7"/>
<dbReference type="NCBIfam" id="TIGR00334">
    <property type="entry name" value="5S_RNA_mat_M5"/>
    <property type="match status" value="1"/>
</dbReference>
<accession>A0A511W1S7</accession>
<dbReference type="CDD" id="cd01027">
    <property type="entry name" value="TOPRIM_RNase_M5_like"/>
    <property type="match status" value="1"/>
</dbReference>
<dbReference type="SUPFAM" id="SSF110455">
    <property type="entry name" value="Toprim domain"/>
    <property type="match status" value="1"/>
</dbReference>
<evidence type="ECO:0000256" key="8">
    <source>
        <dbReference type="ARBA" id="ARBA00022801"/>
    </source>
</evidence>
<keyword evidence="1 11" id="KW-0963">Cytoplasm</keyword>
<evidence type="ECO:0000256" key="2">
    <source>
        <dbReference type="ARBA" id="ARBA00022517"/>
    </source>
</evidence>
<evidence type="ECO:0000256" key="7">
    <source>
        <dbReference type="ARBA" id="ARBA00022759"/>
    </source>
</evidence>
<evidence type="ECO:0000256" key="13">
    <source>
        <dbReference type="SAM" id="Coils"/>
    </source>
</evidence>
<proteinExistence type="inferred from homology"/>
<evidence type="ECO:0000256" key="12">
    <source>
        <dbReference type="NCBIfam" id="TIGR00334"/>
    </source>
</evidence>
<dbReference type="GO" id="GO:0006364">
    <property type="term" value="P:rRNA processing"/>
    <property type="evidence" value="ECO:0007669"/>
    <property type="project" value="UniProtKB-UniRule"/>
</dbReference>
<reference evidence="15 16" key="1">
    <citation type="submission" date="2019-07" db="EMBL/GenBank/DDBJ databases">
        <title>Whole genome shotgun sequence of Alkalibacillus haloalkaliphilus NBRC 103110.</title>
        <authorList>
            <person name="Hosoyama A."/>
            <person name="Uohara A."/>
            <person name="Ohji S."/>
            <person name="Ichikawa N."/>
        </authorList>
    </citation>
    <scope>NUCLEOTIDE SEQUENCE [LARGE SCALE GENOMIC DNA]</scope>
    <source>
        <strain evidence="15 16">NBRC 103110</strain>
    </source>
</reference>
<comment type="function">
    <text evidence="11">Required for correct processing of both the 5' and 3' ends of 5S rRNA precursor. Cleaves both sides of a double-stranded region yielding mature 5S rRNA in one step.</text>
</comment>
<dbReference type="SMART" id="SM00493">
    <property type="entry name" value="TOPRIM"/>
    <property type="match status" value="1"/>
</dbReference>
<comment type="caution">
    <text evidence="15">The sequence shown here is derived from an EMBL/GenBank/DDBJ whole genome shotgun (WGS) entry which is preliminary data.</text>
</comment>
<dbReference type="EC" id="3.1.26.8" evidence="11 12"/>
<sequence length="186" mass="21212">MRINEVIVVEGKDDTVRVKLAVDADTIETNGSAINEETIEQIKHAKEKRGVIIFTDPDYPGERIRRIIDEHVPGCKHAFLPRGQAKGKKGLGIEHANVDDLKTALEAVYEVNETKHENIIWKPYLVHYGLIGGTKAKQRREKLGHLLKIGYANAKQLEKRLNMFQIEISTLEQAMKKIYEEERTSE</sequence>
<keyword evidence="9" id="KW-0460">Magnesium</keyword>
<feature type="coiled-coil region" evidence="13">
    <location>
        <begin position="154"/>
        <end position="181"/>
    </location>
</feature>
<evidence type="ECO:0000256" key="10">
    <source>
        <dbReference type="ARBA" id="ARBA00022884"/>
    </source>
</evidence>
<keyword evidence="10 11" id="KW-0694">RNA-binding</keyword>
<dbReference type="PROSITE" id="PS50880">
    <property type="entry name" value="TOPRIM"/>
    <property type="match status" value="1"/>
</dbReference>
<keyword evidence="2 11" id="KW-0690">Ribosome biogenesis</keyword>
<feature type="domain" description="Toprim" evidence="14">
    <location>
        <begin position="4"/>
        <end position="87"/>
    </location>
</feature>
<evidence type="ECO:0000256" key="1">
    <source>
        <dbReference type="ARBA" id="ARBA00022490"/>
    </source>
</evidence>
<dbReference type="InterPro" id="IPR025156">
    <property type="entry name" value="RNase_M5_C"/>
</dbReference>
<evidence type="ECO:0000256" key="9">
    <source>
        <dbReference type="ARBA" id="ARBA00022842"/>
    </source>
</evidence>
<dbReference type="GO" id="GO:0043822">
    <property type="term" value="F:ribonuclease M5 activity"/>
    <property type="evidence" value="ECO:0007669"/>
    <property type="project" value="UniProtKB-UniRule"/>
</dbReference>
<evidence type="ECO:0000256" key="11">
    <source>
        <dbReference type="HAMAP-Rule" id="MF_01469"/>
    </source>
</evidence>
<keyword evidence="6 11" id="KW-0699">rRNA-binding</keyword>